<protein>
    <submittedName>
        <fullName evidence="1">Uncharacterized protein</fullName>
    </submittedName>
</protein>
<dbReference type="RefSeq" id="WP_220380100.1">
    <property type="nucleotide sequence ID" value="NZ_CP080544.1"/>
</dbReference>
<name>A0ABX8WR21_9GAMM</name>
<gene>
    <name evidence="1" type="ORF">H8L67_01845</name>
</gene>
<accession>A0ABX8WR21</accession>
<proteinExistence type="predicted"/>
<organism evidence="1 2">
    <name type="scientific">Lysobacter soyae</name>
    <dbReference type="NCBI Taxonomy" id="2764185"/>
    <lineage>
        <taxon>Bacteria</taxon>
        <taxon>Pseudomonadati</taxon>
        <taxon>Pseudomonadota</taxon>
        <taxon>Gammaproteobacteria</taxon>
        <taxon>Lysobacterales</taxon>
        <taxon>Lysobacteraceae</taxon>
        <taxon>Lysobacter</taxon>
    </lineage>
</organism>
<dbReference type="Proteomes" id="UP000824755">
    <property type="component" value="Chromosome"/>
</dbReference>
<evidence type="ECO:0000313" key="1">
    <source>
        <dbReference type="EMBL" id="QYR53283.1"/>
    </source>
</evidence>
<sequence length="299" mass="32325">MTTGLTPAGLLDARLRGDEKKALAFCDWVLGTPERGSAVAMAWLAQWHTLGALNTAASPPTRGMLWRPLLTRLPAQTPALEEAKPEFEDLASLPTAARVAVLLALLGLTPEDSAEAMRLSMHAHAERLAAGLPRAADGSVDGARWQAWARALHAYVEHLPLDRTAPLIQARLHGQSAALETFDDVSPEQRRRVTRRNLMLVGVGCATLMALTFVPSVRERIAEVGEVRVETRTLEGVADVPAKAAHASTPETPSLDPVTADLAFYAWYARQRLDERPSIVLEPLIADPTPNVPESDDAP</sequence>
<keyword evidence="2" id="KW-1185">Reference proteome</keyword>
<evidence type="ECO:0000313" key="2">
    <source>
        <dbReference type="Proteomes" id="UP000824755"/>
    </source>
</evidence>
<dbReference type="EMBL" id="CP080544">
    <property type="protein sequence ID" value="QYR53283.1"/>
    <property type="molecule type" value="Genomic_DNA"/>
</dbReference>
<reference evidence="1 2" key="1">
    <citation type="submission" date="2021-08" db="EMBL/GenBank/DDBJ databases">
        <title>Lysobacter sp. strain CJ11 Genome sequencing and assembly.</title>
        <authorList>
            <person name="Kim I."/>
        </authorList>
    </citation>
    <scope>NUCLEOTIDE SEQUENCE [LARGE SCALE GENOMIC DNA]</scope>
    <source>
        <strain evidence="1 2">CJ11</strain>
    </source>
</reference>